<gene>
    <name evidence="2" type="ORF">Pmani_036989</name>
</gene>
<protein>
    <submittedName>
        <fullName evidence="2">Uncharacterized protein</fullName>
    </submittedName>
</protein>
<dbReference type="Proteomes" id="UP001292094">
    <property type="component" value="Unassembled WGS sequence"/>
</dbReference>
<evidence type="ECO:0000256" key="1">
    <source>
        <dbReference type="SAM" id="MobiDB-lite"/>
    </source>
</evidence>
<keyword evidence="3" id="KW-1185">Reference proteome</keyword>
<comment type="caution">
    <text evidence="2">The sequence shown here is derived from an EMBL/GenBank/DDBJ whole genome shotgun (WGS) entry which is preliminary data.</text>
</comment>
<feature type="region of interest" description="Disordered" evidence="1">
    <location>
        <begin position="1"/>
        <end position="27"/>
    </location>
</feature>
<organism evidence="2 3">
    <name type="scientific">Petrolisthes manimaculis</name>
    <dbReference type="NCBI Taxonomy" id="1843537"/>
    <lineage>
        <taxon>Eukaryota</taxon>
        <taxon>Metazoa</taxon>
        <taxon>Ecdysozoa</taxon>
        <taxon>Arthropoda</taxon>
        <taxon>Crustacea</taxon>
        <taxon>Multicrustacea</taxon>
        <taxon>Malacostraca</taxon>
        <taxon>Eumalacostraca</taxon>
        <taxon>Eucarida</taxon>
        <taxon>Decapoda</taxon>
        <taxon>Pleocyemata</taxon>
        <taxon>Anomura</taxon>
        <taxon>Galatheoidea</taxon>
        <taxon>Porcellanidae</taxon>
        <taxon>Petrolisthes</taxon>
    </lineage>
</organism>
<evidence type="ECO:0000313" key="3">
    <source>
        <dbReference type="Proteomes" id="UP001292094"/>
    </source>
</evidence>
<reference evidence="2" key="1">
    <citation type="submission" date="2023-11" db="EMBL/GenBank/DDBJ databases">
        <title>Genome assemblies of two species of porcelain crab, Petrolisthes cinctipes and Petrolisthes manimaculis (Anomura: Porcellanidae).</title>
        <authorList>
            <person name="Angst P."/>
        </authorList>
    </citation>
    <scope>NUCLEOTIDE SEQUENCE</scope>
    <source>
        <strain evidence="2">PB745_02</strain>
        <tissue evidence="2">Gill</tissue>
    </source>
</reference>
<feature type="non-terminal residue" evidence="2">
    <location>
        <position position="27"/>
    </location>
</feature>
<name>A0AAE1TNU4_9EUCA</name>
<sequence>MGYIGRTGHCMAELRRPTNQQGKNRKK</sequence>
<evidence type="ECO:0000313" key="2">
    <source>
        <dbReference type="EMBL" id="KAK4290089.1"/>
    </source>
</evidence>
<proteinExistence type="predicted"/>
<accession>A0AAE1TNU4</accession>
<dbReference type="AlphaFoldDB" id="A0AAE1TNU4"/>
<feature type="compositionally biased region" description="Polar residues" evidence="1">
    <location>
        <begin position="17"/>
        <end position="27"/>
    </location>
</feature>
<dbReference type="EMBL" id="JAWZYT010005613">
    <property type="protein sequence ID" value="KAK4290089.1"/>
    <property type="molecule type" value="Genomic_DNA"/>
</dbReference>